<gene>
    <name evidence="16" type="ORF">C2S53_019296</name>
</gene>
<evidence type="ECO:0000256" key="11">
    <source>
        <dbReference type="ARBA" id="ARBA00047558"/>
    </source>
</evidence>
<feature type="binding site" evidence="13">
    <location>
        <position position="83"/>
    </location>
    <ligand>
        <name>ATP</name>
        <dbReference type="ChEBI" id="CHEBI:30616"/>
    </ligand>
</feature>
<evidence type="ECO:0000313" key="16">
    <source>
        <dbReference type="EMBL" id="KAH6834175.1"/>
    </source>
</evidence>
<name>A0AAD4PCJ1_PERFH</name>
<dbReference type="InterPro" id="IPR045274">
    <property type="entry name" value="WAK-like"/>
</dbReference>
<dbReference type="EMBL" id="SDAM02000053">
    <property type="protein sequence ID" value="KAH6834175.1"/>
    <property type="molecule type" value="Genomic_DNA"/>
</dbReference>
<evidence type="ECO:0000256" key="4">
    <source>
        <dbReference type="ARBA" id="ARBA00022692"/>
    </source>
</evidence>
<accession>A0AAD4PCJ1</accession>
<keyword evidence="10" id="KW-0472">Membrane</keyword>
<dbReference type="PANTHER" id="PTHR27005:SF468">
    <property type="entry name" value="OS01G0310500 PROTEIN"/>
    <property type="match status" value="1"/>
</dbReference>
<dbReference type="GO" id="GO:0004674">
    <property type="term" value="F:protein serine/threonine kinase activity"/>
    <property type="evidence" value="ECO:0007669"/>
    <property type="project" value="UniProtKB-KW"/>
</dbReference>
<keyword evidence="7 16" id="KW-0418">Kinase</keyword>
<keyword evidence="4" id="KW-0812">Transmembrane</keyword>
<dbReference type="GO" id="GO:0007166">
    <property type="term" value="P:cell surface receptor signaling pathway"/>
    <property type="evidence" value="ECO:0007669"/>
    <property type="project" value="InterPro"/>
</dbReference>
<keyword evidence="9" id="KW-1133">Transmembrane helix</keyword>
<comment type="catalytic activity">
    <reaction evidence="11">
        <text>L-seryl-[protein] + ATP = O-phospho-L-seryl-[protein] + ADP + H(+)</text>
        <dbReference type="Rhea" id="RHEA:17989"/>
        <dbReference type="Rhea" id="RHEA-COMP:9863"/>
        <dbReference type="Rhea" id="RHEA-COMP:11604"/>
        <dbReference type="ChEBI" id="CHEBI:15378"/>
        <dbReference type="ChEBI" id="CHEBI:29999"/>
        <dbReference type="ChEBI" id="CHEBI:30616"/>
        <dbReference type="ChEBI" id="CHEBI:83421"/>
        <dbReference type="ChEBI" id="CHEBI:456216"/>
    </reaction>
</comment>
<evidence type="ECO:0000256" key="7">
    <source>
        <dbReference type="ARBA" id="ARBA00022777"/>
    </source>
</evidence>
<dbReference type="Proteomes" id="UP001190926">
    <property type="component" value="Unassembled WGS sequence"/>
</dbReference>
<keyword evidence="5" id="KW-0732">Signal</keyword>
<dbReference type="Gene3D" id="3.30.200.20">
    <property type="entry name" value="Phosphorylase Kinase, domain 1"/>
    <property type="match status" value="1"/>
</dbReference>
<dbReference type="InterPro" id="IPR008271">
    <property type="entry name" value="Ser/Thr_kinase_AS"/>
</dbReference>
<dbReference type="CDD" id="cd14066">
    <property type="entry name" value="STKc_IRAK"/>
    <property type="match status" value="1"/>
</dbReference>
<sequence>MEFKRRSSNAKRQKFFHDNGGILLQQKLTTCRQRSPHTVKIFTSSELHKATNAFHSSMIVGQGGFGTVYRGELPDKSIVAIKKSKKVDPNQTEQFINEVLVLSQINHRNVVRLLGCCLETEAPLLVYEFITNGALSAHLHNKAKACFLRWNTRLKIAAETAGVLSYLHSAASTPIIHRDVKSDNILLNQDFTAKVSDFGASKLVPLDLTQLSTMVQGTFGYLDPEYMQTNQLTEKSDVYSFGVVLSELLTGRKAVSFDKPENEKNLANFFLSMLSQDRLSEILDEDIVVGETNSEHVYAVARLAKECLNVRGEGRPSMNEVAMELEGMILEGRQSWARNGDVDERESFLDEEGLNVFGNGEENGTNIGRFDSIWGHFLAPVNGGR</sequence>
<proteinExistence type="inferred from homology"/>
<evidence type="ECO:0000256" key="13">
    <source>
        <dbReference type="PROSITE-ProRule" id="PRU10141"/>
    </source>
</evidence>
<evidence type="ECO:0000313" key="17">
    <source>
        <dbReference type="Proteomes" id="UP001190926"/>
    </source>
</evidence>
<protein>
    <submittedName>
        <fullName evidence="16">Protein kinase family protein</fullName>
    </submittedName>
</protein>
<dbReference type="SUPFAM" id="SSF56112">
    <property type="entry name" value="Protein kinase-like (PK-like)"/>
    <property type="match status" value="1"/>
</dbReference>
<dbReference type="InterPro" id="IPR001245">
    <property type="entry name" value="Ser-Thr/Tyr_kinase_cat_dom"/>
</dbReference>
<comment type="caution">
    <text evidence="16">The sequence shown here is derived from an EMBL/GenBank/DDBJ whole genome shotgun (WGS) entry which is preliminary data.</text>
</comment>
<dbReference type="GO" id="GO:0005886">
    <property type="term" value="C:plasma membrane"/>
    <property type="evidence" value="ECO:0007669"/>
    <property type="project" value="TreeGrafter"/>
</dbReference>
<organism evidence="16 17">
    <name type="scientific">Perilla frutescens var. hirtella</name>
    <name type="common">Perilla citriodora</name>
    <name type="synonym">Perilla setoyensis</name>
    <dbReference type="NCBI Taxonomy" id="608512"/>
    <lineage>
        <taxon>Eukaryota</taxon>
        <taxon>Viridiplantae</taxon>
        <taxon>Streptophyta</taxon>
        <taxon>Embryophyta</taxon>
        <taxon>Tracheophyta</taxon>
        <taxon>Spermatophyta</taxon>
        <taxon>Magnoliopsida</taxon>
        <taxon>eudicotyledons</taxon>
        <taxon>Gunneridae</taxon>
        <taxon>Pentapetalae</taxon>
        <taxon>asterids</taxon>
        <taxon>lamiids</taxon>
        <taxon>Lamiales</taxon>
        <taxon>Lamiaceae</taxon>
        <taxon>Nepetoideae</taxon>
        <taxon>Elsholtzieae</taxon>
        <taxon>Perilla</taxon>
    </lineage>
</organism>
<dbReference type="SMART" id="SM00220">
    <property type="entry name" value="S_TKc"/>
    <property type="match status" value="1"/>
</dbReference>
<evidence type="ECO:0000256" key="6">
    <source>
        <dbReference type="ARBA" id="ARBA00022741"/>
    </source>
</evidence>
<keyword evidence="6 13" id="KW-0547">Nucleotide-binding</keyword>
<evidence type="ECO:0000256" key="12">
    <source>
        <dbReference type="ARBA" id="ARBA00047951"/>
    </source>
</evidence>
<reference evidence="16 17" key="1">
    <citation type="journal article" date="2021" name="Nat. Commun.">
        <title>Incipient diploidization of the medicinal plant Perilla within 10,000 years.</title>
        <authorList>
            <person name="Zhang Y."/>
            <person name="Shen Q."/>
            <person name="Leng L."/>
            <person name="Zhang D."/>
            <person name="Chen S."/>
            <person name="Shi Y."/>
            <person name="Ning Z."/>
            <person name="Chen S."/>
        </authorList>
    </citation>
    <scope>NUCLEOTIDE SEQUENCE [LARGE SCALE GENOMIC DNA]</scope>
    <source>
        <strain evidence="17">cv. PC099</strain>
    </source>
</reference>
<dbReference type="Pfam" id="PF07714">
    <property type="entry name" value="PK_Tyr_Ser-Thr"/>
    <property type="match status" value="1"/>
</dbReference>
<keyword evidence="8 13" id="KW-0067">ATP-binding</keyword>
<evidence type="ECO:0000256" key="14">
    <source>
        <dbReference type="RuleBase" id="RU000304"/>
    </source>
</evidence>
<evidence type="ECO:0000256" key="10">
    <source>
        <dbReference type="ARBA" id="ARBA00023136"/>
    </source>
</evidence>
<comment type="subcellular location">
    <subcellularLocation>
        <location evidence="1">Membrane</location>
        <topology evidence="1">Single-pass type I membrane protein</topology>
    </subcellularLocation>
</comment>
<feature type="domain" description="Protein kinase" evidence="15">
    <location>
        <begin position="54"/>
        <end position="329"/>
    </location>
</feature>
<evidence type="ECO:0000256" key="3">
    <source>
        <dbReference type="ARBA" id="ARBA00022679"/>
    </source>
</evidence>
<dbReference type="PROSITE" id="PS00108">
    <property type="entry name" value="PROTEIN_KINASE_ST"/>
    <property type="match status" value="1"/>
</dbReference>
<dbReference type="PROSITE" id="PS00107">
    <property type="entry name" value="PROTEIN_KINASE_ATP"/>
    <property type="match status" value="1"/>
</dbReference>
<dbReference type="Gene3D" id="1.10.510.10">
    <property type="entry name" value="Transferase(Phosphotransferase) domain 1"/>
    <property type="match status" value="1"/>
</dbReference>
<dbReference type="InterPro" id="IPR017441">
    <property type="entry name" value="Protein_kinase_ATP_BS"/>
</dbReference>
<keyword evidence="2 14" id="KW-0723">Serine/threonine-protein kinase</keyword>
<dbReference type="FunFam" id="3.30.200.20:FF:000043">
    <property type="entry name" value="Wall-associated receptor kinase 2"/>
    <property type="match status" value="1"/>
</dbReference>
<dbReference type="FunFam" id="1.10.510.10:FF:000084">
    <property type="entry name" value="Wall-associated receptor kinase 2"/>
    <property type="match status" value="1"/>
</dbReference>
<evidence type="ECO:0000256" key="2">
    <source>
        <dbReference type="ARBA" id="ARBA00022527"/>
    </source>
</evidence>
<evidence type="ECO:0000259" key="15">
    <source>
        <dbReference type="PROSITE" id="PS50011"/>
    </source>
</evidence>
<dbReference type="InterPro" id="IPR000719">
    <property type="entry name" value="Prot_kinase_dom"/>
</dbReference>
<dbReference type="AlphaFoldDB" id="A0AAD4PCJ1"/>
<evidence type="ECO:0000256" key="5">
    <source>
        <dbReference type="ARBA" id="ARBA00022729"/>
    </source>
</evidence>
<evidence type="ECO:0000256" key="1">
    <source>
        <dbReference type="ARBA" id="ARBA00004479"/>
    </source>
</evidence>
<comment type="catalytic activity">
    <reaction evidence="12">
        <text>L-threonyl-[protein] + ATP = O-phospho-L-threonyl-[protein] + ADP + H(+)</text>
        <dbReference type="Rhea" id="RHEA:46608"/>
        <dbReference type="Rhea" id="RHEA-COMP:11060"/>
        <dbReference type="Rhea" id="RHEA-COMP:11605"/>
        <dbReference type="ChEBI" id="CHEBI:15378"/>
        <dbReference type="ChEBI" id="CHEBI:30013"/>
        <dbReference type="ChEBI" id="CHEBI:30616"/>
        <dbReference type="ChEBI" id="CHEBI:61977"/>
        <dbReference type="ChEBI" id="CHEBI:456216"/>
    </reaction>
</comment>
<comment type="similarity">
    <text evidence="14">Belongs to the protein kinase superfamily.</text>
</comment>
<dbReference type="GO" id="GO:0005524">
    <property type="term" value="F:ATP binding"/>
    <property type="evidence" value="ECO:0007669"/>
    <property type="project" value="UniProtKB-UniRule"/>
</dbReference>
<evidence type="ECO:0000256" key="8">
    <source>
        <dbReference type="ARBA" id="ARBA00022840"/>
    </source>
</evidence>
<keyword evidence="3" id="KW-0808">Transferase</keyword>
<keyword evidence="17" id="KW-1185">Reference proteome</keyword>
<evidence type="ECO:0000256" key="9">
    <source>
        <dbReference type="ARBA" id="ARBA00022989"/>
    </source>
</evidence>
<dbReference type="InterPro" id="IPR011009">
    <property type="entry name" value="Kinase-like_dom_sf"/>
</dbReference>
<dbReference type="PANTHER" id="PTHR27005">
    <property type="entry name" value="WALL-ASSOCIATED RECEPTOR KINASE-LIKE 21"/>
    <property type="match status" value="1"/>
</dbReference>
<dbReference type="PROSITE" id="PS50011">
    <property type="entry name" value="PROTEIN_KINASE_DOM"/>
    <property type="match status" value="1"/>
</dbReference>